<dbReference type="RefSeq" id="WP_094097226.1">
    <property type="nucleotide sequence ID" value="NZ_CP021361.1"/>
</dbReference>
<comment type="subcellular location">
    <subcellularLocation>
        <location evidence="1">Cell membrane</location>
        <topology evidence="1">Multi-pass membrane protein</topology>
    </subcellularLocation>
</comment>
<keyword evidence="4 8" id="KW-0812">Transmembrane</keyword>
<evidence type="ECO:0000313" key="11">
    <source>
        <dbReference type="Proteomes" id="UP000194432"/>
    </source>
</evidence>
<reference evidence="10 11" key="1">
    <citation type="submission" date="2017-05" db="EMBL/GenBank/DDBJ databases">
        <title>Polyphasic characterization of four soil-derived phenanthrene-degrading Acidovorax strains and proposal of Acidovorax phenanthrenivorans sp. nov.</title>
        <authorList>
            <person name="Singleton D.R."/>
            <person name="Lee J."/>
            <person name="Dickey A.N."/>
            <person name="Stroud A."/>
            <person name="Scholl E.H."/>
            <person name="Wright F.A."/>
            <person name="Aitken M.D."/>
        </authorList>
    </citation>
    <scope>NUCLEOTIDE SEQUENCE [LARGE SCALE GENOMIC DNA]</scope>
    <source>
        <strain evidence="10">NA3</strain>
    </source>
</reference>
<dbReference type="GO" id="GO:0005886">
    <property type="term" value="C:plasma membrane"/>
    <property type="evidence" value="ECO:0007669"/>
    <property type="project" value="UniProtKB-SubCell"/>
</dbReference>
<feature type="compositionally biased region" description="Polar residues" evidence="7">
    <location>
        <begin position="1"/>
        <end position="11"/>
    </location>
</feature>
<dbReference type="EMBL" id="CP021361">
    <property type="protein sequence ID" value="ART50787.1"/>
    <property type="molecule type" value="Genomic_DNA"/>
</dbReference>
<organism evidence="10 11">
    <name type="scientific">Acidovorax carolinensis</name>
    <dbReference type="NCBI Taxonomy" id="553814"/>
    <lineage>
        <taxon>Bacteria</taxon>
        <taxon>Pseudomonadati</taxon>
        <taxon>Pseudomonadota</taxon>
        <taxon>Betaproteobacteria</taxon>
        <taxon>Burkholderiales</taxon>
        <taxon>Comamonadaceae</taxon>
        <taxon>Acidovorax</taxon>
    </lineage>
</organism>
<dbReference type="Proteomes" id="UP000194432">
    <property type="component" value="Chromosome 1"/>
</dbReference>
<evidence type="ECO:0000256" key="2">
    <source>
        <dbReference type="ARBA" id="ARBA00005745"/>
    </source>
</evidence>
<comment type="similarity">
    <text evidence="2">Belongs to the GSP F family.</text>
</comment>
<feature type="domain" description="Type II secretion system protein GspF" evidence="9">
    <location>
        <begin position="284"/>
        <end position="404"/>
    </location>
</feature>
<evidence type="ECO:0000256" key="5">
    <source>
        <dbReference type="ARBA" id="ARBA00022989"/>
    </source>
</evidence>
<keyword evidence="6 8" id="KW-0472">Membrane</keyword>
<protein>
    <recommendedName>
        <fullName evidence="9">Type II secretion system protein GspF domain-containing protein</fullName>
    </recommendedName>
</protein>
<dbReference type="InterPro" id="IPR042094">
    <property type="entry name" value="T2SS_GspF_sf"/>
</dbReference>
<feature type="transmembrane region" description="Helical" evidence="8">
    <location>
        <begin position="180"/>
        <end position="202"/>
    </location>
</feature>
<accession>A0A240U061</accession>
<dbReference type="PANTHER" id="PTHR30012">
    <property type="entry name" value="GENERAL SECRETION PATHWAY PROTEIN"/>
    <property type="match status" value="1"/>
</dbReference>
<keyword evidence="3" id="KW-1003">Cell membrane</keyword>
<feature type="region of interest" description="Disordered" evidence="7">
    <location>
        <begin position="1"/>
        <end position="22"/>
    </location>
</feature>
<gene>
    <name evidence="10" type="ORF">CBP34_02635</name>
</gene>
<feature type="transmembrane region" description="Helical" evidence="8">
    <location>
        <begin position="379"/>
        <end position="406"/>
    </location>
</feature>
<evidence type="ECO:0000313" key="10">
    <source>
        <dbReference type="EMBL" id="ART50787.1"/>
    </source>
</evidence>
<dbReference type="InterPro" id="IPR018076">
    <property type="entry name" value="T2SS_GspF_dom"/>
</dbReference>
<evidence type="ECO:0000259" key="9">
    <source>
        <dbReference type="Pfam" id="PF00482"/>
    </source>
</evidence>
<feature type="domain" description="Type II secretion system protein GspF" evidence="9">
    <location>
        <begin position="81"/>
        <end position="203"/>
    </location>
</feature>
<feature type="transmembrane region" description="Helical" evidence="8">
    <location>
        <begin position="235"/>
        <end position="252"/>
    </location>
</feature>
<evidence type="ECO:0000256" key="7">
    <source>
        <dbReference type="SAM" id="MobiDB-lite"/>
    </source>
</evidence>
<dbReference type="Gene3D" id="1.20.81.30">
    <property type="entry name" value="Type II secretion system (T2SS), domain F"/>
    <property type="match status" value="2"/>
</dbReference>
<dbReference type="PRINTS" id="PR00812">
    <property type="entry name" value="BCTERIALGSPF"/>
</dbReference>
<proteinExistence type="inferred from homology"/>
<dbReference type="AlphaFoldDB" id="A0A240U061"/>
<dbReference type="KEGG" id="acin:CBP34_02635"/>
<name>A0A240U061_9BURK</name>
<dbReference type="InterPro" id="IPR003004">
    <property type="entry name" value="GspF/PilC"/>
</dbReference>
<evidence type="ECO:0000256" key="6">
    <source>
        <dbReference type="ARBA" id="ARBA00023136"/>
    </source>
</evidence>
<evidence type="ECO:0000256" key="3">
    <source>
        <dbReference type="ARBA" id="ARBA00022475"/>
    </source>
</evidence>
<dbReference type="GO" id="GO:0015628">
    <property type="term" value="P:protein secretion by the type II secretion system"/>
    <property type="evidence" value="ECO:0007669"/>
    <property type="project" value="TreeGrafter"/>
</dbReference>
<feature type="compositionally biased region" description="Polar residues" evidence="7">
    <location>
        <begin position="50"/>
        <end position="61"/>
    </location>
</feature>
<dbReference type="Pfam" id="PF00482">
    <property type="entry name" value="T2SSF"/>
    <property type="match status" value="2"/>
</dbReference>
<keyword evidence="5 8" id="KW-1133">Transmembrane helix</keyword>
<evidence type="ECO:0000256" key="8">
    <source>
        <dbReference type="SAM" id="Phobius"/>
    </source>
</evidence>
<sequence length="413" mass="44509">MPLFNYQATTSDGRRSKGTLESSDAHTALATLSSQGLKVFALDEASSGRDQTNAQIRTRQSGKPAANATRRIPQEEVLLCIQELSTLLNAGIPLADALLNIARGHEDRPLGAALNTSYTSLRSGTSLAVALKTSGLNLPEYVHELVKAGEETGKLGASLQSASQQMEADASFRRETRNALTYPMVLIASGLLATLVVFVFVVPKFANILTNPKADIPTFSRWVLQAGLWLVNNKVMAGICAAAGIAGIWITLSKQAVREQIWETATTLPVIGSWIDHVELARWASMFSVLLQHHVPLLDALRHSQNSLAGQAWRNKAELIARDVKAGQALAVAMQTHHFLDAVGLNLVRVGEQSGKLAHTTASLAQMHRTHAQQSMKQFLILLEPVTILLVSVLLGGIMISVMLAITSLTNVI</sequence>
<keyword evidence="11" id="KW-1185">Reference proteome</keyword>
<feature type="region of interest" description="Disordered" evidence="7">
    <location>
        <begin position="50"/>
        <end position="69"/>
    </location>
</feature>
<evidence type="ECO:0000256" key="1">
    <source>
        <dbReference type="ARBA" id="ARBA00004651"/>
    </source>
</evidence>
<evidence type="ECO:0000256" key="4">
    <source>
        <dbReference type="ARBA" id="ARBA00022692"/>
    </source>
</evidence>
<dbReference type="PANTHER" id="PTHR30012:SF0">
    <property type="entry name" value="TYPE II SECRETION SYSTEM PROTEIN F-RELATED"/>
    <property type="match status" value="1"/>
</dbReference>